<dbReference type="EMBL" id="BJYR01000030">
    <property type="protein sequence ID" value="GEO01947.1"/>
    <property type="molecule type" value="Genomic_DNA"/>
</dbReference>
<keyword evidence="3" id="KW-1185">Reference proteome</keyword>
<dbReference type="InterPro" id="IPR007973">
    <property type="entry name" value="Pilus_assembly_TraE"/>
</dbReference>
<gene>
    <name evidence="2" type="ORF">NSE01_37790</name>
</gene>
<evidence type="ECO:0000256" key="1">
    <source>
        <dbReference type="SAM" id="Phobius"/>
    </source>
</evidence>
<accession>A0A512AQT8</accession>
<evidence type="ECO:0000313" key="3">
    <source>
        <dbReference type="Proteomes" id="UP000321464"/>
    </source>
</evidence>
<dbReference type="AlphaFoldDB" id="A0A512AQT8"/>
<keyword evidence="1" id="KW-0812">Transmembrane</keyword>
<dbReference type="Pfam" id="PF05309">
    <property type="entry name" value="TraE"/>
    <property type="match status" value="1"/>
</dbReference>
<dbReference type="OrthoDB" id="7405099at2"/>
<protein>
    <recommendedName>
        <fullName evidence="4">Conjugal transfer protein TraE</fullName>
    </recommendedName>
</protein>
<proteinExistence type="predicted"/>
<evidence type="ECO:0008006" key="4">
    <source>
        <dbReference type="Google" id="ProtNLM"/>
    </source>
</evidence>
<keyword evidence="1" id="KW-1133">Transmembrane helix</keyword>
<keyword evidence="1" id="KW-0472">Membrane</keyword>
<dbReference type="RefSeq" id="WP_092960357.1">
    <property type="nucleotide sequence ID" value="NZ_BJYR01000030.1"/>
</dbReference>
<reference evidence="2 3" key="1">
    <citation type="submission" date="2019-07" db="EMBL/GenBank/DDBJ databases">
        <title>Whole genome shotgun sequence of Novosphingobium sediminis NBRC 106119.</title>
        <authorList>
            <person name="Hosoyama A."/>
            <person name="Uohara A."/>
            <person name="Ohji S."/>
            <person name="Ichikawa N."/>
        </authorList>
    </citation>
    <scope>NUCLEOTIDE SEQUENCE [LARGE SCALE GENOMIC DNA]</scope>
    <source>
        <strain evidence="2 3">NBRC 106119</strain>
    </source>
</reference>
<sequence>MDLSISHAQAQRLLKQRNLLAIGCATLFGVSVLLTLTAASRDREVVLQPVLARPLTLSSSHIDKDYLELVTRDAALLTLNRSPSNLQYWMDSILEITDPRTHGRMKAELMKVFSEQNGSNVSQYFTIEKLTVDPEGLTSEVNGILHTVVGSKEVTAEARTFRFVWSYSGVSLKLAGFGQVTGKGANGKDADRQNTTGREDA</sequence>
<name>A0A512AQT8_9SPHN</name>
<dbReference type="Proteomes" id="UP000321464">
    <property type="component" value="Unassembled WGS sequence"/>
</dbReference>
<evidence type="ECO:0000313" key="2">
    <source>
        <dbReference type="EMBL" id="GEO01947.1"/>
    </source>
</evidence>
<feature type="transmembrane region" description="Helical" evidence="1">
    <location>
        <begin position="20"/>
        <end position="39"/>
    </location>
</feature>
<comment type="caution">
    <text evidence="2">The sequence shown here is derived from an EMBL/GenBank/DDBJ whole genome shotgun (WGS) entry which is preliminary data.</text>
</comment>
<organism evidence="2 3">
    <name type="scientific">Novosphingobium sediminis</name>
    <dbReference type="NCBI Taxonomy" id="707214"/>
    <lineage>
        <taxon>Bacteria</taxon>
        <taxon>Pseudomonadati</taxon>
        <taxon>Pseudomonadota</taxon>
        <taxon>Alphaproteobacteria</taxon>
        <taxon>Sphingomonadales</taxon>
        <taxon>Sphingomonadaceae</taxon>
        <taxon>Novosphingobium</taxon>
    </lineage>
</organism>